<dbReference type="EMBL" id="CP001619">
    <property type="protein sequence ID" value="ACT94134.1"/>
    <property type="molecule type" value="Genomic_DNA"/>
</dbReference>
<proteinExistence type="predicted"/>
<evidence type="ECO:0000313" key="5">
    <source>
        <dbReference type="EMBL" id="ACT94265.1"/>
    </source>
</evidence>
<dbReference type="GO" id="GO:0006313">
    <property type="term" value="P:DNA transposition"/>
    <property type="evidence" value="ECO:0007669"/>
    <property type="project" value="InterPro"/>
</dbReference>
<dbReference type="Pfam" id="PF02371">
    <property type="entry name" value="Transposase_20"/>
    <property type="match status" value="1"/>
</dbReference>
<evidence type="ECO:0000313" key="7">
    <source>
        <dbReference type="EMBL" id="ACT94539.1"/>
    </source>
</evidence>
<evidence type="ECO:0000259" key="1">
    <source>
        <dbReference type="Pfam" id="PF01548"/>
    </source>
</evidence>
<dbReference type="KEGG" id="dfe:Dfer_2919"/>
<feature type="domain" description="Transposase IS116/IS110/IS902 C-terminal" evidence="2">
    <location>
        <begin position="254"/>
        <end position="334"/>
    </location>
</feature>
<evidence type="ECO:0000259" key="2">
    <source>
        <dbReference type="Pfam" id="PF02371"/>
    </source>
</evidence>
<dbReference type="KEGG" id="dfe:Dfer_3147"/>
<keyword evidence="9" id="KW-1185">Reference proteome</keyword>
<dbReference type="KEGG" id="dfe:Dfer_1178"/>
<name>C6VS18_DYAFD</name>
<dbReference type="RefSeq" id="WP_015810681.1">
    <property type="nucleotide sequence ID" value="NC_013037.1"/>
</dbReference>
<dbReference type="Proteomes" id="UP000002011">
    <property type="component" value="Chromosome"/>
</dbReference>
<evidence type="ECO:0000313" key="9">
    <source>
        <dbReference type="Proteomes" id="UP000002011"/>
    </source>
</evidence>
<dbReference type="PANTHER" id="PTHR33055">
    <property type="entry name" value="TRANSPOSASE FOR INSERTION SEQUENCE ELEMENT IS1111A"/>
    <property type="match status" value="1"/>
</dbReference>
<dbReference type="OrthoDB" id="9815354at2"/>
<dbReference type="EMBL" id="CP001619">
    <property type="protein sequence ID" value="ACT94360.1"/>
    <property type="molecule type" value="Genomic_DNA"/>
</dbReference>
<reference evidence="7" key="2">
    <citation type="submission" date="2009-05" db="EMBL/GenBank/DDBJ databases">
        <title>The complete genome of Dyadobacter fermentans DSM 18053.</title>
        <authorList>
            <consortium name="US DOE Joint Genome Institute (JGI-PGF)"/>
            <person name="Lucas S."/>
            <person name="Copeland A."/>
            <person name="Lapidus A."/>
            <person name="Glavina del Rio T."/>
            <person name="Dalin E."/>
            <person name="Tice H."/>
            <person name="Bruce D."/>
            <person name="Goodwin L."/>
            <person name="Pitluck S."/>
            <person name="Kyrpides N."/>
            <person name="Mavromatis K."/>
            <person name="Ovchinnikova G."/>
            <person name="Chertkov O."/>
            <person name="Brettin T."/>
            <person name="Detter J.C."/>
            <person name="Han C."/>
            <person name="Larimer F."/>
            <person name="Land M."/>
            <person name="Hauser L."/>
            <person name="Markowitz V."/>
            <person name="Cheng J.-F."/>
            <person name="Hugenholtz P."/>
            <person name="Woyke T."/>
            <person name="Wu D."/>
            <person name="Lang E."/>
            <person name="Klenk H.-P."/>
            <person name="Eisen J.A."/>
        </authorList>
    </citation>
    <scope>NUCLEOTIDE SEQUENCE</scope>
    <source>
        <strain>DSM 18053</strain>
    </source>
</reference>
<dbReference type="GO" id="GO:0004803">
    <property type="term" value="F:transposase activity"/>
    <property type="evidence" value="ECO:0007669"/>
    <property type="project" value="InterPro"/>
</dbReference>
<evidence type="ECO:0000313" key="4">
    <source>
        <dbReference type="EMBL" id="ACT94134.1"/>
    </source>
</evidence>
<evidence type="ECO:0000313" key="3">
    <source>
        <dbReference type="EMBL" id="ACT92427.1"/>
    </source>
</evidence>
<dbReference type="AlphaFoldDB" id="C6VS18"/>
<dbReference type="EMBL" id="CP001619">
    <property type="protein sequence ID" value="ACT94265.1"/>
    <property type="molecule type" value="Genomic_DNA"/>
</dbReference>
<dbReference type="GO" id="GO:0003677">
    <property type="term" value="F:DNA binding"/>
    <property type="evidence" value="ECO:0007669"/>
    <property type="project" value="InterPro"/>
</dbReference>
<dbReference type="STRING" id="471854.Dfer_1178"/>
<dbReference type="EMBL" id="CP001619">
    <property type="protein sequence ID" value="ACT92427.1"/>
    <property type="molecule type" value="Genomic_DNA"/>
</dbReference>
<dbReference type="InterPro" id="IPR047650">
    <property type="entry name" value="Transpos_IS110"/>
</dbReference>
<dbReference type="InterPro" id="IPR002525">
    <property type="entry name" value="Transp_IS110-like_N"/>
</dbReference>
<dbReference type="KEGG" id="dfe:Dfer_3050"/>
<feature type="domain" description="Transposase IS110-like N-terminal" evidence="1">
    <location>
        <begin position="14"/>
        <end position="157"/>
    </location>
</feature>
<dbReference type="KEGG" id="dfe:Dfer_3328"/>
<protein>
    <submittedName>
        <fullName evidence="7">Transposase IS116/IS110/IS902 family protein</fullName>
    </submittedName>
</protein>
<dbReference type="EMBL" id="CP001619">
    <property type="protein sequence ID" value="ACT96603.1"/>
    <property type="molecule type" value="Genomic_DNA"/>
</dbReference>
<accession>C6VS18</accession>
<dbReference type="InterPro" id="IPR003346">
    <property type="entry name" value="Transposase_20"/>
</dbReference>
<dbReference type="EMBL" id="CP001619">
    <property type="protein sequence ID" value="ACT94539.1"/>
    <property type="molecule type" value="Genomic_DNA"/>
</dbReference>
<organism evidence="7 9">
    <name type="scientific">Dyadobacter fermentans (strain ATCC 700827 / DSM 18053 / CIP 107007 / KCTC 52180 / NS114)</name>
    <dbReference type="NCBI Taxonomy" id="471854"/>
    <lineage>
        <taxon>Bacteria</taxon>
        <taxon>Pseudomonadati</taxon>
        <taxon>Bacteroidota</taxon>
        <taxon>Cytophagia</taxon>
        <taxon>Cytophagales</taxon>
        <taxon>Spirosomataceae</taxon>
        <taxon>Dyadobacter</taxon>
    </lineage>
</organism>
<dbReference type="NCBIfam" id="NF033542">
    <property type="entry name" value="transpos_IS110"/>
    <property type="match status" value="1"/>
</dbReference>
<evidence type="ECO:0000313" key="6">
    <source>
        <dbReference type="EMBL" id="ACT94360.1"/>
    </source>
</evidence>
<dbReference type="HOGENOM" id="CLU_036902_11_0_10"/>
<evidence type="ECO:0000313" key="8">
    <source>
        <dbReference type="EMBL" id="ACT96603.1"/>
    </source>
</evidence>
<sequence length="407" mass="46086">MAVVEFPQLIARGCGLDVHKDTVVASIKGTGIQEETRTFATFTRDLEDLSHWLEGHQITHIAMESTGVYWRPVYYVLEGRFEIILVNARHIKNVPGHKTDKKDSEWIAKLLLSGLLRHSFVPEGWVREIRTLLRHRKKLVNERSREKNRLQNILEDANIKLGSVVSDVFSKTGQGIVDLLMEGITDPVVLSNQAKGSLVNKKQVLQQALYGRFCERHRFMLKLLTQTMGALEKLIEQLDQQIELCLAGKQAELALLQTIPGVSRQSAIGIVSEIGLDMSQFISDKHLASWAGVCPGNNESAGKVRSARTTHGNTYLKTTLIEAAWAASHTMNTYLSFKYHKLTQRRGKKKAAMAIAHHILTASYHILRDKLPYKEPALRPEILIERRKAEIQRLENRVRKLKILASQ</sequence>
<dbReference type="PANTHER" id="PTHR33055:SF15">
    <property type="entry name" value="TRANSPOSASE-RELATED"/>
    <property type="match status" value="1"/>
</dbReference>
<dbReference type="eggNOG" id="COG3547">
    <property type="taxonomic scope" value="Bacteria"/>
</dbReference>
<dbReference type="KEGG" id="dfe:Dfer_5410"/>
<gene>
    <name evidence="3" type="ordered locus">Dfer_1178</name>
    <name evidence="4" type="ordered locus">Dfer_2919</name>
    <name evidence="5" type="ordered locus">Dfer_3050</name>
    <name evidence="6" type="ordered locus">Dfer_3147</name>
    <name evidence="7" type="ordered locus">Dfer_3328</name>
    <name evidence="8" type="ordered locus">Dfer_5410</name>
</gene>
<dbReference type="Pfam" id="PF01548">
    <property type="entry name" value="DEDD_Tnp_IS110"/>
    <property type="match status" value="1"/>
</dbReference>
<reference evidence="7 9" key="1">
    <citation type="journal article" date="2009" name="Stand. Genomic Sci.">
        <title>Complete genome sequence of Dyadobacter fermentans type strain (NS114).</title>
        <authorList>
            <person name="Lang E."/>
            <person name="Lapidus A."/>
            <person name="Chertkov O."/>
            <person name="Brettin T."/>
            <person name="Detter J.C."/>
            <person name="Han C."/>
            <person name="Copeland A."/>
            <person name="Glavina Del Rio T."/>
            <person name="Nolan M."/>
            <person name="Chen F."/>
            <person name="Lucas S."/>
            <person name="Tice H."/>
            <person name="Cheng J.F."/>
            <person name="Land M."/>
            <person name="Hauser L."/>
            <person name="Chang Y.J."/>
            <person name="Jeffries C.D."/>
            <person name="Kopitz M."/>
            <person name="Bruce D."/>
            <person name="Goodwin L."/>
            <person name="Pitluck S."/>
            <person name="Ovchinnikova G."/>
            <person name="Pati A."/>
            <person name="Ivanova N."/>
            <person name="Mavrommatis K."/>
            <person name="Chen A."/>
            <person name="Palaniappan K."/>
            <person name="Chain P."/>
            <person name="Bristow J."/>
            <person name="Eisen J.A."/>
            <person name="Markowitz V."/>
            <person name="Hugenholtz P."/>
            <person name="Goker M."/>
            <person name="Rohde M."/>
            <person name="Kyrpides N.C."/>
            <person name="Klenk H.P."/>
        </authorList>
    </citation>
    <scope>NUCLEOTIDE SEQUENCE [LARGE SCALE GENOMIC DNA]</scope>
    <source>
        <strain evidence="9">ATCC 700827 / DSM 18053 / CIP 107007 / KCTC 52180 / NS114</strain>
        <strain evidence="7">DSM 18053</strain>
    </source>
</reference>